<comment type="caution">
    <text evidence="2">The sequence shown here is derived from an EMBL/GenBank/DDBJ whole genome shotgun (WGS) entry which is preliminary data.</text>
</comment>
<dbReference type="Pfam" id="PF04748">
    <property type="entry name" value="Polysacc_deac_2"/>
    <property type="match status" value="1"/>
</dbReference>
<name>A0AAJ1U7U5_9RHOB</name>
<protein>
    <submittedName>
        <fullName evidence="2">Divergent polysaccharide deacetylase family protein</fullName>
    </submittedName>
</protein>
<reference evidence="2" key="2">
    <citation type="submission" date="2023-04" db="EMBL/GenBank/DDBJ databases">
        <title>'Rhodoalgimonas zhirmunskyi' gen. nov., isolated from a red alga.</title>
        <authorList>
            <person name="Nedashkovskaya O.I."/>
            <person name="Otstavnykh N.Y."/>
            <person name="Bystritskaya E.P."/>
            <person name="Balabanova L.A."/>
            <person name="Isaeva M.P."/>
        </authorList>
    </citation>
    <scope>NUCLEOTIDE SEQUENCE</scope>
    <source>
        <strain evidence="2">10Alg 79</strain>
    </source>
</reference>
<dbReference type="InterPro" id="IPR006837">
    <property type="entry name" value="Divergent_DAC"/>
</dbReference>
<accession>A0AAJ1U7U5</accession>
<dbReference type="Gene3D" id="3.20.20.370">
    <property type="entry name" value="Glycoside hydrolase/deacetylase"/>
    <property type="match status" value="1"/>
</dbReference>
<sequence length="575" mass="58577">MAKGFLSGAIWGAVVAVAGAGAISVATGPVGQGALTPEAGSVDVPPGSGFNGARDDQAAQMPGTQPGTQAPPLPKVEAPTKDDLAGMAGADVEPGARPEAAGGQAGLAAPSDAPGDAPGVSAAQEGAIARNDAMQVTAPEAPEMEPSISTEPAQPQPPVSEETAGLVTGTQDQGAIAEAEPGGTAPDVQSTPPQEPSAIIEDEQAAENTGESPVESTGEAPVDSPADEAREEVVIRIEPQAESAGTDAAPEASPERESAEVTTGEAAAPVVIDESENATVESTSQAEADAVPVPEVAMGAGIGRPASTMPKANDTVKIGRLPRVGADTETTQQAAEPAGAVNTEMTLDASDMPPVKRYAEPFQGDENKPKMSIVLIDDGDGPVGFEALTTFPYPLSFAVDTSRPDAEDAMAKYRAAGFEVLAMVRLPAGATPVDVEQALPVMLQKVPEAVGVMEAPDDGIQFDRSVSDQVAQILSESGHGLLLYSKGLNTAQKLAAKNGVPSATIFRDFDSQGQKAGAIRRFLNHGALKAESENGVVMVGRLRPDTVTALLLWGLEDRARQVALAPVTALLKDNR</sequence>
<keyword evidence="3" id="KW-1185">Reference proteome</keyword>
<feature type="compositionally biased region" description="Low complexity" evidence="1">
    <location>
        <begin position="106"/>
        <end position="119"/>
    </location>
</feature>
<proteinExistence type="predicted"/>
<dbReference type="RefSeq" id="WP_317624304.1">
    <property type="nucleotide sequence ID" value="NZ_JANFFA010000001.1"/>
</dbReference>
<dbReference type="AlphaFoldDB" id="A0AAJ1U7U5"/>
<evidence type="ECO:0000256" key="1">
    <source>
        <dbReference type="SAM" id="MobiDB-lite"/>
    </source>
</evidence>
<dbReference type="GO" id="GO:0005975">
    <property type="term" value="P:carbohydrate metabolic process"/>
    <property type="evidence" value="ECO:0007669"/>
    <property type="project" value="InterPro"/>
</dbReference>
<organism evidence="2 3">
    <name type="scientific">Rhodalgimonas zhirmunskyi</name>
    <dbReference type="NCBI Taxonomy" id="2964767"/>
    <lineage>
        <taxon>Bacteria</taxon>
        <taxon>Pseudomonadati</taxon>
        <taxon>Pseudomonadota</taxon>
        <taxon>Alphaproteobacteria</taxon>
        <taxon>Rhodobacterales</taxon>
        <taxon>Roseobacteraceae</taxon>
        <taxon>Rhodalgimonas</taxon>
    </lineage>
</organism>
<reference evidence="2" key="1">
    <citation type="submission" date="2022-07" db="EMBL/GenBank/DDBJ databases">
        <authorList>
            <person name="Otstavnykh N."/>
            <person name="Isaeva M."/>
            <person name="Bystritskaya E."/>
        </authorList>
    </citation>
    <scope>NUCLEOTIDE SEQUENCE</scope>
    <source>
        <strain evidence="2">10Alg 79</strain>
    </source>
</reference>
<feature type="compositionally biased region" description="Polar residues" evidence="1">
    <location>
        <begin position="206"/>
        <end position="215"/>
    </location>
</feature>
<dbReference type="CDD" id="cd10936">
    <property type="entry name" value="CE4_DAC2"/>
    <property type="match status" value="1"/>
</dbReference>
<feature type="region of interest" description="Disordered" evidence="1">
    <location>
        <begin position="36"/>
        <end position="289"/>
    </location>
</feature>
<dbReference type="Proteomes" id="UP001227162">
    <property type="component" value="Unassembled WGS sequence"/>
</dbReference>
<gene>
    <name evidence="2" type="ORF">NOI20_00990</name>
</gene>
<evidence type="ECO:0000313" key="3">
    <source>
        <dbReference type="Proteomes" id="UP001227162"/>
    </source>
</evidence>
<dbReference type="SUPFAM" id="SSF88713">
    <property type="entry name" value="Glycoside hydrolase/deacetylase"/>
    <property type="match status" value="1"/>
</dbReference>
<evidence type="ECO:0000313" key="2">
    <source>
        <dbReference type="EMBL" id="MDQ2092683.1"/>
    </source>
</evidence>
<dbReference type="InterPro" id="IPR011330">
    <property type="entry name" value="Glyco_hydro/deAcase_b/a-brl"/>
</dbReference>
<dbReference type="EMBL" id="JANFFA010000001">
    <property type="protein sequence ID" value="MDQ2092683.1"/>
    <property type="molecule type" value="Genomic_DNA"/>
</dbReference>